<feature type="compositionally biased region" description="Basic and acidic residues" evidence="2">
    <location>
        <begin position="282"/>
        <end position="293"/>
    </location>
</feature>
<protein>
    <submittedName>
        <fullName evidence="3">RAB1A</fullName>
    </submittedName>
</protein>
<name>A0A7R8H965_LEPSM</name>
<proteinExistence type="predicted"/>
<evidence type="ECO:0000256" key="1">
    <source>
        <dbReference type="SAM" id="Coils"/>
    </source>
</evidence>
<keyword evidence="1" id="KW-0175">Coiled coil</keyword>
<gene>
    <name evidence="3" type="ORF">LSAA_10218</name>
</gene>
<feature type="compositionally biased region" description="Pro residues" evidence="2">
    <location>
        <begin position="255"/>
        <end position="266"/>
    </location>
</feature>
<organism evidence="3 4">
    <name type="scientific">Lepeophtheirus salmonis</name>
    <name type="common">Salmon louse</name>
    <name type="synonym">Caligus salmonis</name>
    <dbReference type="NCBI Taxonomy" id="72036"/>
    <lineage>
        <taxon>Eukaryota</taxon>
        <taxon>Metazoa</taxon>
        <taxon>Ecdysozoa</taxon>
        <taxon>Arthropoda</taxon>
        <taxon>Crustacea</taxon>
        <taxon>Multicrustacea</taxon>
        <taxon>Hexanauplia</taxon>
        <taxon>Copepoda</taxon>
        <taxon>Siphonostomatoida</taxon>
        <taxon>Caligidae</taxon>
        <taxon>Lepeophtheirus</taxon>
    </lineage>
</organism>
<sequence length="451" mass="49598">MDDSLLEKNNEKGITADQPKVVEDNTTTPAPVRAAITLSKLEEEEDDVDDSDEEGNSKLSLQKKIPHGDQLKEIVGSSGSNVNVKKRKSNRRFNSSELVIESESESDEEDIKPKEQINIVKDIIDIPINSTKNVTIKKLIKKDHDVDDVDLKRKEIRTSKSEKVNKVVEVKKLEMPFATVPESGLGPAVPDVPKPPTPSLSSIATKKISSKTEKKELETVLVSSTSTKLPSIAQPTASIVKDNNNLPTSLTNEPPSEPPPPLPPKSPTGDSTSDIDSMSGKIKLEVEDSRCLDVEGSSSGDAPTNPTAVFSSSNRRNTGLKRRLVEKINDAPRSPAQKRKKTYRGSTRGRHSSGRGVGIRGNLDDETDESEEPKDSTLNSLSSLDDQALVALSQRSPKSSRYNFYVDLDPAMDSSERISLIQQNLEELRKTYLNIKSDLALIERRRKKISS</sequence>
<accession>A0A7R8H965</accession>
<feature type="coiled-coil region" evidence="1">
    <location>
        <begin position="411"/>
        <end position="445"/>
    </location>
</feature>
<dbReference type="Proteomes" id="UP000675881">
    <property type="component" value="Chromosome 5"/>
</dbReference>
<feature type="region of interest" description="Disordered" evidence="2">
    <location>
        <begin position="1"/>
        <end position="112"/>
    </location>
</feature>
<feature type="compositionally biased region" description="Basic and acidic residues" evidence="2">
    <location>
        <begin position="1"/>
        <end position="11"/>
    </location>
</feature>
<feature type="compositionally biased region" description="Polar residues" evidence="2">
    <location>
        <begin position="296"/>
        <end position="317"/>
    </location>
</feature>
<reference evidence="3" key="1">
    <citation type="submission" date="2021-02" db="EMBL/GenBank/DDBJ databases">
        <authorList>
            <person name="Bekaert M."/>
        </authorList>
    </citation>
    <scope>NUCLEOTIDE SEQUENCE</scope>
    <source>
        <strain evidence="3">IoA-00</strain>
    </source>
</reference>
<dbReference type="EMBL" id="HG994584">
    <property type="protein sequence ID" value="CAF2943814.1"/>
    <property type="molecule type" value="Genomic_DNA"/>
</dbReference>
<feature type="compositionally biased region" description="Basic residues" evidence="2">
    <location>
        <begin position="336"/>
        <end position="353"/>
    </location>
</feature>
<keyword evidence="4" id="KW-1185">Reference proteome</keyword>
<feature type="compositionally biased region" description="Polar residues" evidence="2">
    <location>
        <begin position="221"/>
        <end position="246"/>
    </location>
</feature>
<dbReference type="OrthoDB" id="10068428at2759"/>
<evidence type="ECO:0000313" key="4">
    <source>
        <dbReference type="Proteomes" id="UP000675881"/>
    </source>
</evidence>
<dbReference type="AlphaFoldDB" id="A0A7R8H965"/>
<feature type="compositionally biased region" description="Acidic residues" evidence="2">
    <location>
        <begin position="100"/>
        <end position="110"/>
    </location>
</feature>
<evidence type="ECO:0000256" key="2">
    <source>
        <dbReference type="SAM" id="MobiDB-lite"/>
    </source>
</evidence>
<feature type="region of interest" description="Disordered" evidence="2">
    <location>
        <begin position="180"/>
        <end position="382"/>
    </location>
</feature>
<evidence type="ECO:0000313" key="3">
    <source>
        <dbReference type="EMBL" id="CAF2943814.1"/>
    </source>
</evidence>
<feature type="compositionally biased region" description="Acidic residues" evidence="2">
    <location>
        <begin position="42"/>
        <end position="54"/>
    </location>
</feature>